<dbReference type="Gene3D" id="3.90.1150.10">
    <property type="entry name" value="Aspartate Aminotransferase, domain 1"/>
    <property type="match status" value="1"/>
</dbReference>
<dbReference type="Proteomes" id="UP000215332">
    <property type="component" value="Chromosome 1"/>
</dbReference>
<dbReference type="CDD" id="cd00609">
    <property type="entry name" value="AAT_like"/>
    <property type="match status" value="1"/>
</dbReference>
<name>A0A239W0B0_9ACTN</name>
<protein>
    <submittedName>
        <fullName evidence="1">Putative aminotransferase MSMEG_6286</fullName>
    </submittedName>
</protein>
<dbReference type="Pfam" id="PF12897">
    <property type="entry name" value="Asp_aminotransf"/>
    <property type="match status" value="1"/>
</dbReference>
<proteinExistence type="predicted"/>
<dbReference type="eggNOG" id="COG1167">
    <property type="taxonomic scope" value="Bacteria"/>
</dbReference>
<dbReference type="InterPro" id="IPR015424">
    <property type="entry name" value="PyrdxlP-dep_Trfase"/>
</dbReference>
<dbReference type="EMBL" id="LT906441">
    <property type="protein sequence ID" value="SNV27782.1"/>
    <property type="molecule type" value="Genomic_DNA"/>
</dbReference>
<evidence type="ECO:0000313" key="1">
    <source>
        <dbReference type="EMBL" id="SNV27782.1"/>
    </source>
</evidence>
<dbReference type="AlphaFoldDB" id="A0A239W0B0"/>
<dbReference type="InterPro" id="IPR015422">
    <property type="entry name" value="PyrdxlP-dep_Trfase_small"/>
</dbReference>
<dbReference type="GO" id="GO:0004069">
    <property type="term" value="F:L-aspartate:2-oxoglutarate aminotransferase activity"/>
    <property type="evidence" value="ECO:0007669"/>
    <property type="project" value="InterPro"/>
</dbReference>
<gene>
    <name evidence="1" type="ORF">SAMEA4412665_00067</name>
</gene>
<dbReference type="InterPro" id="IPR024551">
    <property type="entry name" value="AspAT_Ic"/>
</dbReference>
<dbReference type="InterPro" id="IPR015421">
    <property type="entry name" value="PyrdxlP-dep_Trfase_major"/>
</dbReference>
<sequence length="423" mass="46888">MTTDLTQMSPEELQDVLDEQRRLHTELVAQELNLNITRGKPAPEQLDLNRHMLDMDVPTKSADGTDVRNYGGNRGLVDIRQIFAELLNVDLEDIIAGDNSSLALMHDFLTFAMLHKLPGAKGRWADQQIKFIAPVPGYDRHFTLCEHLGVEMLPIELGEHGPDMDEVERLAADPQVKGMWVVPMYSNPNGAVYDETTVRRLMEMPAAPDFRILWDNAYGLHHLTDNEIQPLPVLRMAQEAGNPDRVLEFASTSKITHAGDGIAFLASSKGNLEFYLAHAGVRKIGPDKVNQMRHAAYFKDAEGVRSLMRRHRELLAPKFHLVERTLRARLGGTGVATWTQPEGGYFVNLTVMDGTATRVVELAKEAGIALTPAGSSHPLHQDPRNRFIRLSPSFPSQGELSQAMDGVATCVLVAAAEKLLGKN</sequence>
<organism evidence="1 2">
    <name type="scientific">Cutibacterium granulosum</name>
    <dbReference type="NCBI Taxonomy" id="33011"/>
    <lineage>
        <taxon>Bacteria</taxon>
        <taxon>Bacillati</taxon>
        <taxon>Actinomycetota</taxon>
        <taxon>Actinomycetes</taxon>
        <taxon>Propionibacteriales</taxon>
        <taxon>Propionibacteriaceae</taxon>
        <taxon>Cutibacterium</taxon>
    </lineage>
</organism>
<dbReference type="KEGG" id="cgrn:4412665_00067"/>
<dbReference type="PANTHER" id="PTHR43799">
    <property type="entry name" value="AMINOTRANSFERASE, PUTATIVE-RELATED"/>
    <property type="match status" value="1"/>
</dbReference>
<accession>A0A239W0B0</accession>
<evidence type="ECO:0000313" key="2">
    <source>
        <dbReference type="Proteomes" id="UP000215332"/>
    </source>
</evidence>
<dbReference type="SUPFAM" id="SSF53383">
    <property type="entry name" value="PLP-dependent transferases"/>
    <property type="match status" value="1"/>
</dbReference>
<dbReference type="RefSeq" id="WP_021104862.1">
    <property type="nucleotide sequence ID" value="NZ_AP026710.1"/>
</dbReference>
<reference evidence="1 2" key="1">
    <citation type="submission" date="2017-06" db="EMBL/GenBank/DDBJ databases">
        <authorList>
            <consortium name="Pathogen Informatics"/>
        </authorList>
    </citation>
    <scope>NUCLEOTIDE SEQUENCE [LARGE SCALE GENOMIC DNA]</scope>
    <source>
        <strain evidence="1 2">NCTC11865</strain>
    </source>
</reference>
<keyword evidence="1" id="KW-0808">Transferase</keyword>
<dbReference type="GeneID" id="85154472"/>
<keyword evidence="1" id="KW-0032">Aminotransferase</keyword>
<dbReference type="PANTHER" id="PTHR43799:SF1">
    <property type="entry name" value="ASPARTATE AMINOTRANSFERASE"/>
    <property type="match status" value="1"/>
</dbReference>
<dbReference type="Gene3D" id="3.40.640.10">
    <property type="entry name" value="Type I PLP-dependent aspartate aminotransferase-like (Major domain)"/>
    <property type="match status" value="1"/>
</dbReference>